<feature type="transmembrane region" description="Helical" evidence="1">
    <location>
        <begin position="96"/>
        <end position="117"/>
    </location>
</feature>
<dbReference type="Proteomes" id="UP000706525">
    <property type="component" value="Unassembled WGS sequence"/>
</dbReference>
<keyword evidence="1" id="KW-0812">Transmembrane</keyword>
<keyword evidence="1" id="KW-0472">Membrane</keyword>
<name>A0ABN7YX80_9BURK</name>
<reference evidence="2 3" key="1">
    <citation type="submission" date="2021-08" db="EMBL/GenBank/DDBJ databases">
        <authorList>
            <person name="Peeters C."/>
        </authorList>
    </citation>
    <scope>NUCLEOTIDE SEQUENCE [LARGE SCALE GENOMIC DNA]</scope>
    <source>
        <strain evidence="2 3">LMG 32289</strain>
    </source>
</reference>
<accession>A0ABN7YX80</accession>
<protein>
    <submittedName>
        <fullName evidence="2">Uncharacterized protein</fullName>
    </submittedName>
</protein>
<sequence length="124" mass="13678">MKRAIFMLLGIFLSLAVAWGVFIVLDHLLHIERLLELEGAAFLAAFETIVVGSGLAYIMFGKALIIQTKIEELLRDAFSGGAHSDSSHSGHDLAPVLRWTFIFAGLSIVLYAFLFAVERLSEKL</sequence>
<gene>
    <name evidence="2" type="ORF">LMG32289_03980</name>
</gene>
<keyword evidence="1" id="KW-1133">Transmembrane helix</keyword>
<evidence type="ECO:0000256" key="1">
    <source>
        <dbReference type="SAM" id="Phobius"/>
    </source>
</evidence>
<evidence type="ECO:0000313" key="2">
    <source>
        <dbReference type="EMBL" id="CAG9178055.1"/>
    </source>
</evidence>
<dbReference type="RefSeq" id="WP_223991373.1">
    <property type="nucleotide sequence ID" value="NZ_CAJZAG010000007.1"/>
</dbReference>
<organism evidence="2 3">
    <name type="scientific">Cupriavidus pampae</name>
    <dbReference type="NCBI Taxonomy" id="659251"/>
    <lineage>
        <taxon>Bacteria</taxon>
        <taxon>Pseudomonadati</taxon>
        <taxon>Pseudomonadota</taxon>
        <taxon>Betaproteobacteria</taxon>
        <taxon>Burkholderiales</taxon>
        <taxon>Burkholderiaceae</taxon>
        <taxon>Cupriavidus</taxon>
    </lineage>
</organism>
<feature type="transmembrane region" description="Helical" evidence="1">
    <location>
        <begin position="39"/>
        <end position="60"/>
    </location>
</feature>
<evidence type="ECO:0000313" key="3">
    <source>
        <dbReference type="Proteomes" id="UP000706525"/>
    </source>
</evidence>
<keyword evidence="3" id="KW-1185">Reference proteome</keyword>
<dbReference type="EMBL" id="CAJZAG010000007">
    <property type="protein sequence ID" value="CAG9178055.1"/>
    <property type="molecule type" value="Genomic_DNA"/>
</dbReference>
<proteinExistence type="predicted"/>
<comment type="caution">
    <text evidence="2">The sequence shown here is derived from an EMBL/GenBank/DDBJ whole genome shotgun (WGS) entry which is preliminary data.</text>
</comment>